<dbReference type="GO" id="GO:0004822">
    <property type="term" value="F:isoleucine-tRNA ligase activity"/>
    <property type="evidence" value="ECO:0007669"/>
    <property type="project" value="UniProtKB-UniRule"/>
</dbReference>
<dbReference type="Gene3D" id="3.40.50.620">
    <property type="entry name" value="HUPs"/>
    <property type="match status" value="2"/>
</dbReference>
<dbReference type="SUPFAM" id="SSF52374">
    <property type="entry name" value="Nucleotidylyl transferase"/>
    <property type="match status" value="1"/>
</dbReference>
<evidence type="ECO:0000259" key="17">
    <source>
        <dbReference type="Pfam" id="PF08264"/>
    </source>
</evidence>
<evidence type="ECO:0000313" key="18">
    <source>
        <dbReference type="EMBL" id="MDA0165560.1"/>
    </source>
</evidence>
<keyword evidence="19" id="KW-1185">Reference proteome</keyword>
<comment type="subunit">
    <text evidence="4 15">Monomer.</text>
</comment>
<evidence type="ECO:0000256" key="15">
    <source>
        <dbReference type="HAMAP-Rule" id="MF_02003"/>
    </source>
</evidence>
<dbReference type="GO" id="GO:0006428">
    <property type="term" value="P:isoleucyl-tRNA aminoacylation"/>
    <property type="evidence" value="ECO:0007669"/>
    <property type="project" value="UniProtKB-UniRule"/>
</dbReference>
<dbReference type="NCBIfam" id="TIGR00392">
    <property type="entry name" value="ileS"/>
    <property type="match status" value="1"/>
</dbReference>
<evidence type="ECO:0000259" key="16">
    <source>
        <dbReference type="Pfam" id="PF00133"/>
    </source>
</evidence>
<protein>
    <recommendedName>
        <fullName evidence="15">Isoleucine--tRNA ligase</fullName>
        <ecNumber evidence="15">6.1.1.5</ecNumber>
    </recommendedName>
    <alternativeName>
        <fullName evidence="15">Isoleucyl-tRNA synthetase</fullName>
        <shortName evidence="15">IleRS</shortName>
    </alternativeName>
</protein>
<comment type="domain">
    <text evidence="15">IleRS has two distinct active sites: one for aminoacylation and one for editing. The misactivated valine is translocated from the active site to the editing site, which sterically excludes the correctly activated isoleucine. The single editing site contains two valyl binding pockets, one specific for each substrate (Val-AMP or Val-tRNA(Ile)).</text>
</comment>
<evidence type="ECO:0000256" key="4">
    <source>
        <dbReference type="ARBA" id="ARBA00011245"/>
    </source>
</evidence>
<evidence type="ECO:0000256" key="12">
    <source>
        <dbReference type="ARBA" id="ARBA00023146"/>
    </source>
</evidence>
<dbReference type="GO" id="GO:0000049">
    <property type="term" value="F:tRNA binding"/>
    <property type="evidence" value="ECO:0007669"/>
    <property type="project" value="InterPro"/>
</dbReference>
<keyword evidence="10 15" id="KW-0067">ATP-binding</keyword>
<dbReference type="InterPro" id="IPR002300">
    <property type="entry name" value="aa-tRNA-synth_Ia"/>
</dbReference>
<feature type="binding site" evidence="15">
    <location>
        <position position="597"/>
    </location>
    <ligand>
        <name>ATP</name>
        <dbReference type="ChEBI" id="CHEBI:30616"/>
    </ligand>
</feature>
<keyword evidence="7 15" id="KW-0479">Metal-binding</keyword>
<dbReference type="GO" id="GO:0002161">
    <property type="term" value="F:aminoacyl-tRNA deacylase activity"/>
    <property type="evidence" value="ECO:0007669"/>
    <property type="project" value="InterPro"/>
</dbReference>
<evidence type="ECO:0000256" key="3">
    <source>
        <dbReference type="ARBA" id="ARBA00007078"/>
    </source>
</evidence>
<feature type="domain" description="Methionyl/Valyl/Leucyl/Isoleucyl-tRNA synthetase anticodon-binding" evidence="17">
    <location>
        <begin position="677"/>
        <end position="816"/>
    </location>
</feature>
<dbReference type="Pfam" id="PF00133">
    <property type="entry name" value="tRNA-synt_1"/>
    <property type="match status" value="1"/>
</dbReference>
<dbReference type="PANTHER" id="PTHR42780:SF1">
    <property type="entry name" value="ISOLEUCINE--TRNA LIGASE, CYTOPLASMIC"/>
    <property type="match status" value="1"/>
</dbReference>
<dbReference type="GO" id="GO:0005524">
    <property type="term" value="F:ATP binding"/>
    <property type="evidence" value="ECO:0007669"/>
    <property type="project" value="UniProtKB-UniRule"/>
</dbReference>
<comment type="function">
    <text evidence="13 15">Catalyzes the attachment of isoleucine to tRNA(Ile). As IleRS can inadvertently accommodate and process structurally similar amino acids such as valine, to avoid such errors it has two additional distinct tRNA(Ile)-dependent editing activities. One activity is designated as 'pretransfer' editing and involves the hydrolysis of activated Val-AMP. The other activity is designated 'posttransfer' editing and involves deacylation of mischarged Val-tRNA(Ile).</text>
</comment>
<evidence type="ECO:0000313" key="19">
    <source>
        <dbReference type="Proteomes" id="UP001149140"/>
    </source>
</evidence>
<dbReference type="CDD" id="cd00818">
    <property type="entry name" value="IleRS_core"/>
    <property type="match status" value="1"/>
</dbReference>
<keyword evidence="12 15" id="KW-0030">Aminoacyl-tRNA synthetase</keyword>
<reference evidence="18" key="1">
    <citation type="submission" date="2022-10" db="EMBL/GenBank/DDBJ databases">
        <title>The WGS of Solirubrobacter ginsenosidimutans DSM 21036.</title>
        <authorList>
            <person name="Jiang Z."/>
        </authorList>
    </citation>
    <scope>NUCLEOTIDE SEQUENCE</scope>
    <source>
        <strain evidence="18">DSM 21036</strain>
    </source>
</reference>
<dbReference type="AlphaFoldDB" id="A0A9X3N209"/>
<keyword evidence="8 15" id="KW-0547">Nucleotide-binding</keyword>
<name>A0A9X3N209_9ACTN</name>
<dbReference type="Proteomes" id="UP001149140">
    <property type="component" value="Unassembled WGS sequence"/>
</dbReference>
<feature type="domain" description="Aminoacyl-tRNA synthetase class Ia" evidence="16">
    <location>
        <begin position="18"/>
        <end position="625"/>
    </location>
</feature>
<accession>A0A9X3N209</accession>
<dbReference type="InterPro" id="IPR023586">
    <property type="entry name" value="Ile-tRNA-ligase_type2"/>
</dbReference>
<dbReference type="GO" id="GO:0005737">
    <property type="term" value="C:cytoplasm"/>
    <property type="evidence" value="ECO:0007669"/>
    <property type="project" value="UniProtKB-SubCell"/>
</dbReference>
<proteinExistence type="inferred from homology"/>
<dbReference type="InterPro" id="IPR002301">
    <property type="entry name" value="Ile-tRNA-ligase"/>
</dbReference>
<dbReference type="Pfam" id="PF19302">
    <property type="entry name" value="DUF5915"/>
    <property type="match status" value="1"/>
</dbReference>
<dbReference type="FunFam" id="3.40.50.620:FF:000075">
    <property type="entry name" value="Isoleucine--tRNA ligase"/>
    <property type="match status" value="1"/>
</dbReference>
<dbReference type="InterPro" id="IPR014729">
    <property type="entry name" value="Rossmann-like_a/b/a_fold"/>
</dbReference>
<evidence type="ECO:0000256" key="5">
    <source>
        <dbReference type="ARBA" id="ARBA00022490"/>
    </source>
</evidence>
<evidence type="ECO:0000256" key="9">
    <source>
        <dbReference type="ARBA" id="ARBA00022833"/>
    </source>
</evidence>
<dbReference type="InterPro" id="IPR033709">
    <property type="entry name" value="Anticodon_Ile_ABEc"/>
</dbReference>
<evidence type="ECO:0000256" key="8">
    <source>
        <dbReference type="ARBA" id="ARBA00022741"/>
    </source>
</evidence>
<organism evidence="18 19">
    <name type="scientific">Solirubrobacter ginsenosidimutans</name>
    <dbReference type="NCBI Taxonomy" id="490573"/>
    <lineage>
        <taxon>Bacteria</taxon>
        <taxon>Bacillati</taxon>
        <taxon>Actinomycetota</taxon>
        <taxon>Thermoleophilia</taxon>
        <taxon>Solirubrobacterales</taxon>
        <taxon>Solirubrobacteraceae</taxon>
        <taxon>Solirubrobacter</taxon>
    </lineage>
</organism>
<evidence type="ECO:0000256" key="14">
    <source>
        <dbReference type="ARBA" id="ARBA00048359"/>
    </source>
</evidence>
<dbReference type="InterPro" id="IPR009008">
    <property type="entry name" value="Val/Leu/Ile-tRNA-synth_edit"/>
</dbReference>
<dbReference type="Gene3D" id="3.90.740.10">
    <property type="entry name" value="Valyl/Leucyl/Isoleucyl-tRNA synthetase, editing domain"/>
    <property type="match status" value="1"/>
</dbReference>
<dbReference type="HAMAP" id="MF_02003">
    <property type="entry name" value="Ile_tRNA_synth_type2"/>
    <property type="match status" value="1"/>
</dbReference>
<evidence type="ECO:0000256" key="10">
    <source>
        <dbReference type="ARBA" id="ARBA00022840"/>
    </source>
</evidence>
<comment type="similarity">
    <text evidence="3 15">Belongs to the class-I aminoacyl-tRNA synthetase family. IleS type 2 subfamily.</text>
</comment>
<comment type="subcellular location">
    <subcellularLocation>
        <location evidence="2 15">Cytoplasm</location>
    </subcellularLocation>
</comment>
<dbReference type="CDD" id="cd07961">
    <property type="entry name" value="Anticodon_Ia_Ile_ABEc"/>
    <property type="match status" value="1"/>
</dbReference>
<dbReference type="Gene3D" id="1.10.730.10">
    <property type="entry name" value="Isoleucyl-tRNA Synthetase, Domain 1"/>
    <property type="match status" value="1"/>
</dbReference>
<feature type="short sequence motif" description="'HIGH' region" evidence="15">
    <location>
        <begin position="49"/>
        <end position="59"/>
    </location>
</feature>
<feature type="short sequence motif" description="'KMSKS' region" evidence="15">
    <location>
        <begin position="594"/>
        <end position="598"/>
    </location>
</feature>
<dbReference type="SUPFAM" id="SSF47323">
    <property type="entry name" value="Anticodon-binding domain of a subclass of class I aminoacyl-tRNA synthetases"/>
    <property type="match status" value="1"/>
</dbReference>
<evidence type="ECO:0000256" key="11">
    <source>
        <dbReference type="ARBA" id="ARBA00022917"/>
    </source>
</evidence>
<dbReference type="InterPro" id="IPR013155">
    <property type="entry name" value="M/V/L/I-tRNA-synth_anticd-bd"/>
</dbReference>
<dbReference type="Pfam" id="PF08264">
    <property type="entry name" value="Anticodon_1"/>
    <property type="match status" value="1"/>
</dbReference>
<comment type="cofactor">
    <cofactor evidence="1 15">
        <name>Zn(2+)</name>
        <dbReference type="ChEBI" id="CHEBI:29105"/>
    </cofactor>
</comment>
<dbReference type="FunFam" id="3.40.50.620:FF:000063">
    <property type="entry name" value="Isoleucine--tRNA ligase"/>
    <property type="match status" value="1"/>
</dbReference>
<evidence type="ECO:0000256" key="13">
    <source>
        <dbReference type="ARBA" id="ARBA00025217"/>
    </source>
</evidence>
<gene>
    <name evidence="15 18" type="primary">ileS</name>
    <name evidence="18" type="ORF">OM076_35150</name>
</gene>
<dbReference type="GO" id="GO:0008270">
    <property type="term" value="F:zinc ion binding"/>
    <property type="evidence" value="ECO:0007669"/>
    <property type="project" value="UniProtKB-UniRule"/>
</dbReference>
<dbReference type="PRINTS" id="PR00984">
    <property type="entry name" value="TRNASYNTHILE"/>
</dbReference>
<evidence type="ECO:0000256" key="6">
    <source>
        <dbReference type="ARBA" id="ARBA00022598"/>
    </source>
</evidence>
<evidence type="ECO:0000256" key="2">
    <source>
        <dbReference type="ARBA" id="ARBA00004496"/>
    </source>
</evidence>
<comment type="catalytic activity">
    <reaction evidence="14 15">
        <text>tRNA(Ile) + L-isoleucine + ATP = L-isoleucyl-tRNA(Ile) + AMP + diphosphate</text>
        <dbReference type="Rhea" id="RHEA:11060"/>
        <dbReference type="Rhea" id="RHEA-COMP:9666"/>
        <dbReference type="Rhea" id="RHEA-COMP:9695"/>
        <dbReference type="ChEBI" id="CHEBI:30616"/>
        <dbReference type="ChEBI" id="CHEBI:33019"/>
        <dbReference type="ChEBI" id="CHEBI:58045"/>
        <dbReference type="ChEBI" id="CHEBI:78442"/>
        <dbReference type="ChEBI" id="CHEBI:78528"/>
        <dbReference type="ChEBI" id="CHEBI:456215"/>
        <dbReference type="EC" id="6.1.1.5"/>
    </reaction>
</comment>
<dbReference type="EMBL" id="JAPDOD010000048">
    <property type="protein sequence ID" value="MDA0165560.1"/>
    <property type="molecule type" value="Genomic_DNA"/>
</dbReference>
<keyword evidence="6 15" id="KW-0436">Ligase</keyword>
<dbReference type="PANTHER" id="PTHR42780">
    <property type="entry name" value="SOLEUCYL-TRNA SYNTHETASE"/>
    <property type="match status" value="1"/>
</dbReference>
<comment type="caution">
    <text evidence="18">The sequence shown here is derived from an EMBL/GenBank/DDBJ whole genome shotgun (WGS) entry which is preliminary data.</text>
</comment>
<keyword evidence="9 15" id="KW-0862">Zinc</keyword>
<dbReference type="RefSeq" id="WP_270044820.1">
    <property type="nucleotide sequence ID" value="NZ_JAPDOD010000048.1"/>
</dbReference>
<sequence>MPHRPLPKDANFPQLEEQILERWRERDIYNESMRRREGAEPFVFYEGPPTANGRPGSHHVLARVFKDIFPRYKTMQGFYSYRKGGWDCHGLPVEIAVQNQLGIENKQQIEDYGIAEFNAKCRESVFEFLEDWTKLTERIGYWVDLDEPYRTLDTTYVESVWWALKQLWDRDLLYEGFKVVPYCPKDGTSLSSHEVSQGYKDVEDPSVYVKYPVTKPAGALREGDVLLVWTTTPWTLVSNAAVAVDPELTYMRSSEGYVLAEALAARVLGDGAVVTDRFPGAEMVGAAYEPPFGFIPASDYGEKGHTVLPADFVSAEDGTGIVHTAIAFGEDDFRLGAENGLNVINPVRSDGTYDERIGPYEGVFVKHADNDLIKDLEARGRMFRSERLLHAYPHCWRCGTPLLYYAKPTWYIRMSAVKDRLLAANETVDWHPEHIKHGRFGRWLENNVDWALGRERYWGTPLPIWRNEAGESLAVGSFEELKALSGVALEDPHRPFVDDVTIPSPTGGEPLRRVPEVIDVWFDSGSMPFAQWHAPFENQDKFDQQFPADYICEGIDQTRGWFYSLIAISTLLFDQSSYKTVLCLGHLSDPDGKKMSKSLGNVVAPWDVIERHGADAFRWYFLASKLPWDGYSFDADTVGESLRSFLLQLWNTYGFYVMYANVNGVEPADVAPANDLDRWALSRLAATVETVTERLDAFDATRAGQAIAAFVDDLSNWYVRRSRRRFWDGDAAAFSTLRKCLVTVSQLLAPFTPFVADEIYDNLDGGEPSVHLTDWPAAGERDTDLEFAMATVRETVRLGLAARGQAKLKVRQPLRAAVVVAAGGERAAIERLAGVALEELNVKELRYVTQADELGSYEVKPNYRALGPRFGKAMPQVAAAVASLDPQHVADALRDGGRVGISIDGHDHELDTDDLMLAMKPLDGYQLEREGSHAVALELELDESLRREGLAREIVHAIQNARKGAGLEVEDRISLALGGASELLEAAQAFEEYVTRETLALSVSYDGVGAVEPVKIEGLDLHIAVSRAG</sequence>
<dbReference type="InterPro" id="IPR009080">
    <property type="entry name" value="tRNAsynth_Ia_anticodon-bd"/>
</dbReference>
<keyword evidence="11 15" id="KW-0648">Protein biosynthesis</keyword>
<evidence type="ECO:0000256" key="7">
    <source>
        <dbReference type="ARBA" id="ARBA00022723"/>
    </source>
</evidence>
<evidence type="ECO:0000256" key="1">
    <source>
        <dbReference type="ARBA" id="ARBA00001947"/>
    </source>
</evidence>
<dbReference type="SUPFAM" id="SSF50677">
    <property type="entry name" value="ValRS/IleRS/LeuRS editing domain"/>
    <property type="match status" value="1"/>
</dbReference>
<dbReference type="EC" id="6.1.1.5" evidence="15"/>
<keyword evidence="5 15" id="KW-0963">Cytoplasm</keyword>